<dbReference type="Gene3D" id="2.40.70.10">
    <property type="entry name" value="Acid Proteases"/>
    <property type="match status" value="1"/>
</dbReference>
<dbReference type="CDD" id="cd05481">
    <property type="entry name" value="retropepsin_like_LTR_1"/>
    <property type="match status" value="1"/>
</dbReference>
<dbReference type="GO" id="GO:0004519">
    <property type="term" value="F:endonuclease activity"/>
    <property type="evidence" value="ECO:0007669"/>
    <property type="project" value="UniProtKB-KW"/>
</dbReference>
<dbReference type="FunFam" id="3.30.420.10:FF:000063">
    <property type="entry name" value="Retrovirus-related Pol polyprotein from transposon 297-like Protein"/>
    <property type="match status" value="1"/>
</dbReference>
<dbReference type="PROSITE" id="PS50994">
    <property type="entry name" value="INTEGRASE"/>
    <property type="match status" value="1"/>
</dbReference>
<reference evidence="3 4" key="1">
    <citation type="journal article" date="2018" name="Elife">
        <title>Firefly genomes illuminate parallel origins of bioluminescence in beetles.</title>
        <authorList>
            <person name="Fallon T.R."/>
            <person name="Lower S.E."/>
            <person name="Chang C.H."/>
            <person name="Bessho-Uehara M."/>
            <person name="Martin G.J."/>
            <person name="Bewick A.J."/>
            <person name="Behringer M."/>
            <person name="Debat H.J."/>
            <person name="Wong I."/>
            <person name="Day J.C."/>
            <person name="Suvorov A."/>
            <person name="Silva C.J."/>
            <person name="Stanger-Hall K.F."/>
            <person name="Hall D.W."/>
            <person name="Schmitz R.J."/>
            <person name="Nelson D.R."/>
            <person name="Lewis S.M."/>
            <person name="Shigenobu S."/>
            <person name="Bybee S.M."/>
            <person name="Larracuente A.M."/>
            <person name="Oba Y."/>
            <person name="Weng J.K."/>
        </authorList>
    </citation>
    <scope>NUCLEOTIDE SEQUENCE [LARGE SCALE GENOMIC DNA]</scope>
    <source>
        <strain evidence="3">1611_PpyrPB1</strain>
        <tissue evidence="3">Whole body</tissue>
    </source>
</reference>
<dbReference type="EC" id="2.7.7.49" evidence="1"/>
<dbReference type="InterPro" id="IPR012337">
    <property type="entry name" value="RNaseH-like_sf"/>
</dbReference>
<dbReference type="Gene3D" id="1.10.340.70">
    <property type="match status" value="1"/>
</dbReference>
<feature type="domain" description="Integrase catalytic" evidence="2">
    <location>
        <begin position="363"/>
        <end position="522"/>
    </location>
</feature>
<organism evidence="3 4">
    <name type="scientific">Photinus pyralis</name>
    <name type="common">Common eastern firefly</name>
    <name type="synonym">Lampyris pyralis</name>
    <dbReference type="NCBI Taxonomy" id="7054"/>
    <lineage>
        <taxon>Eukaryota</taxon>
        <taxon>Metazoa</taxon>
        <taxon>Ecdysozoa</taxon>
        <taxon>Arthropoda</taxon>
        <taxon>Hexapoda</taxon>
        <taxon>Insecta</taxon>
        <taxon>Pterygota</taxon>
        <taxon>Neoptera</taxon>
        <taxon>Endopterygota</taxon>
        <taxon>Coleoptera</taxon>
        <taxon>Polyphaga</taxon>
        <taxon>Elateriformia</taxon>
        <taxon>Elateroidea</taxon>
        <taxon>Lampyridae</taxon>
        <taxon>Lampyrinae</taxon>
        <taxon>Photinus</taxon>
    </lineage>
</organism>
<dbReference type="SUPFAM" id="SSF53098">
    <property type="entry name" value="Ribonuclease H-like"/>
    <property type="match status" value="1"/>
</dbReference>
<evidence type="ECO:0000259" key="2">
    <source>
        <dbReference type="PROSITE" id="PS50994"/>
    </source>
</evidence>
<dbReference type="InterPro" id="IPR050951">
    <property type="entry name" value="Retrovirus_Pol_polyprotein"/>
</dbReference>
<dbReference type="InterPro" id="IPR001584">
    <property type="entry name" value="Integrase_cat-core"/>
</dbReference>
<comment type="caution">
    <text evidence="3">The sequence shown here is derived from an EMBL/GenBank/DDBJ whole genome shotgun (WGS) entry which is preliminary data.</text>
</comment>
<dbReference type="InterPro" id="IPR041588">
    <property type="entry name" value="Integrase_H2C2"/>
</dbReference>
<dbReference type="Gene3D" id="3.30.420.10">
    <property type="entry name" value="Ribonuclease H-like superfamily/Ribonuclease H"/>
    <property type="match status" value="1"/>
</dbReference>
<gene>
    <name evidence="3" type="ORF">PPYR_14806</name>
</gene>
<dbReference type="GO" id="GO:0003676">
    <property type="term" value="F:nucleic acid binding"/>
    <property type="evidence" value="ECO:0007669"/>
    <property type="project" value="InterPro"/>
</dbReference>
<protein>
    <recommendedName>
        <fullName evidence="1">RNA-directed DNA polymerase</fullName>
        <ecNumber evidence="1">2.7.7.49</ecNumber>
    </recommendedName>
</protein>
<dbReference type="SUPFAM" id="SSF50630">
    <property type="entry name" value="Acid proteases"/>
    <property type="match status" value="1"/>
</dbReference>
<dbReference type="Pfam" id="PF17921">
    <property type="entry name" value="Integrase_H2C2"/>
    <property type="match status" value="1"/>
</dbReference>
<dbReference type="Pfam" id="PF00665">
    <property type="entry name" value="rve"/>
    <property type="match status" value="1"/>
</dbReference>
<dbReference type="InterPro" id="IPR021109">
    <property type="entry name" value="Peptidase_aspartic_dom_sf"/>
</dbReference>
<proteinExistence type="predicted"/>
<keyword evidence="4" id="KW-1185">Reference proteome</keyword>
<feature type="non-terminal residue" evidence="3">
    <location>
        <position position="1"/>
    </location>
</feature>
<dbReference type="GO" id="GO:0003964">
    <property type="term" value="F:RNA-directed DNA polymerase activity"/>
    <property type="evidence" value="ECO:0007669"/>
    <property type="project" value="UniProtKB-EC"/>
</dbReference>
<dbReference type="PANTHER" id="PTHR37984">
    <property type="entry name" value="PROTEIN CBG26694"/>
    <property type="match status" value="1"/>
</dbReference>
<evidence type="ECO:0000313" key="4">
    <source>
        <dbReference type="Proteomes" id="UP000327044"/>
    </source>
</evidence>
<dbReference type="InParanoid" id="A0A5N4A697"/>
<dbReference type="PANTHER" id="PTHR37984:SF7">
    <property type="entry name" value="INTEGRASE CATALYTIC DOMAIN-CONTAINING PROTEIN"/>
    <property type="match status" value="1"/>
</dbReference>
<dbReference type="EMBL" id="VVIM01000010">
    <property type="protein sequence ID" value="KAB0792847.1"/>
    <property type="molecule type" value="Genomic_DNA"/>
</dbReference>
<evidence type="ECO:0000256" key="1">
    <source>
        <dbReference type="ARBA" id="ARBA00012493"/>
    </source>
</evidence>
<dbReference type="AlphaFoldDB" id="A0A5N4A697"/>
<evidence type="ECO:0000313" key="3">
    <source>
        <dbReference type="EMBL" id="KAB0792847.1"/>
    </source>
</evidence>
<dbReference type="InterPro" id="IPR036397">
    <property type="entry name" value="RNaseH_sf"/>
</dbReference>
<accession>A0A5N4A697</accession>
<name>A0A5N4A697_PHOPY</name>
<dbReference type="FunFam" id="1.10.340.70:FF:000003">
    <property type="entry name" value="Protein CBG25708"/>
    <property type="match status" value="1"/>
</dbReference>
<dbReference type="GO" id="GO:0015074">
    <property type="term" value="P:DNA integration"/>
    <property type="evidence" value="ECO:0007669"/>
    <property type="project" value="InterPro"/>
</dbReference>
<dbReference type="Proteomes" id="UP000327044">
    <property type="component" value="Unassembled WGS sequence"/>
</dbReference>
<sequence>TNATKYCIIELPINKNVNSKVKFKIDTGASVNIISVVYLRNCEIDLSKIVRNSDSLVTYTGHKIPIVGKIYIDVKFENKLHRNLEFYVVEGKNDSILGLQSSIKLGMVKIHDQVEMKSINVITENVQHDYAQLIKKYDIFNGIGKLNKPYHIEIKENVTPKVNPIRNVPFALQQDFCKYLDDLQKLKIIEKVKGKQLVMTDTLSRLNETKEFNDQLNLEEQVCLIEKNVKVSDTKIEQLATSTNNDKNLKIIKNYINNGWPKSLNKVPSQLKPYYKLRSEITLGSKGLIYMGQRIIIPTEWQNKILSDIHVGHLGIQKCILKARNCVYWPNINQHIENLVNRCSMCNKYANSNTKEPLKSHQIIKSPWKKLGIDLYELYSETYLIVVDYYSKYPEICSLNHDLTAKNVINKLKSIFARHGIPYLVVSDSGSQFISKEFQTFANEWNFKSIIASPHHQQSNGLAERTIQSLKKMIKKCSDNKEDIYLALLSFRNTPVVNTYSPSQILMSRHLRDHLPIYDKKLNPAIISKNKYHELLNRSQIVSKHNYDKKVKYRNELPNNALIWYQKTPNDIWRKGKIVDKVRDRTYKILTENGKYLIRNKYYIKESKCKEFQVSNYNSSFVATHVFNKSKCLDNEEPENINTNSCSDQNCNTDTNVEQCRFRKTFEKITF</sequence>